<evidence type="ECO:0000256" key="1">
    <source>
        <dbReference type="ARBA" id="ARBA00004651"/>
    </source>
</evidence>
<dbReference type="Proteomes" id="UP000297951">
    <property type="component" value="Unassembled WGS sequence"/>
</dbReference>
<dbReference type="PANTHER" id="PTHR37937">
    <property type="entry name" value="CONJUGATIVE TRANSFER: DNA TRANSPORT"/>
    <property type="match status" value="1"/>
</dbReference>
<dbReference type="Gene3D" id="3.40.50.300">
    <property type="entry name" value="P-loop containing nucleotide triphosphate hydrolases"/>
    <property type="match status" value="1"/>
</dbReference>
<feature type="transmembrane region" description="Helical" evidence="7">
    <location>
        <begin position="9"/>
        <end position="34"/>
    </location>
</feature>
<keyword evidence="4 7" id="KW-0812">Transmembrane</keyword>
<dbReference type="InterPro" id="IPR051539">
    <property type="entry name" value="T4SS-coupling_protein"/>
</dbReference>
<feature type="domain" description="TraD/TraG TraM recognition site" evidence="8">
    <location>
        <begin position="423"/>
        <end position="540"/>
    </location>
</feature>
<sequence length="592" mass="63401">MRIRPGDWLAFTIVLIAVFGIGGIHLVLSAGYLMSCQMLGHPLGMWNVIPVVSAWGDASVVPGQVCVPSRGLIQVLAVIYIAVVIATIVAIYAWVEKYKESDKKLIKDLSYRKGIAQYGEVKKNVGDKALAKKAGSIRPTLKNPQLMDVGRKLGTSQGSNVWLSAQDTCAVFGPPRSGKGVNFVINEILDAPGAVVTTSTRGDNAAATWKLRAAGGAPVIIFDPQGITGVSTKMRWSPYRGCEDPDVAASRADAIVGASALGSSSNNQEWAESSKDILTYLLHAAALGKVHISAFSRWTQSPALAGEAVQILAQAPGAVAGWAQNLESEITGDSKMVMSKWMGVKGSTRGLVIPNVAELFDVSEGQESLDPEDFVKRRGTLYLIGTKTGGGAVGPLLVGMLDDIYAAAEKIANRSPGSRLDPPMRLVLDEVANFSVWNRLPEVMSSGGGIGIGATLYLQSASQAKDQWGDTGGAKILDSANFIVQLGNSKEVDKLKTFVEWMGEIELTKTSYSYSDQGITHNEDKQFRNAVSVFELSRLPMGYSFVLPNVGRPLLMRSTPFFERSDKDEIKASQKVFVKMQEAGGKLVTDGV</sequence>
<evidence type="ECO:0000256" key="4">
    <source>
        <dbReference type="ARBA" id="ARBA00022692"/>
    </source>
</evidence>
<protein>
    <submittedName>
        <fullName evidence="9">Type IV secretory system conjugative DNA transfer family protein</fullName>
    </submittedName>
</protein>
<dbReference type="GO" id="GO:0005886">
    <property type="term" value="C:plasma membrane"/>
    <property type="evidence" value="ECO:0007669"/>
    <property type="project" value="UniProtKB-SubCell"/>
</dbReference>
<name>A0A4Y9F0C0_9MICC</name>
<keyword evidence="5 7" id="KW-1133">Transmembrane helix</keyword>
<keyword evidence="3" id="KW-1003">Cell membrane</keyword>
<dbReference type="SUPFAM" id="SSF52540">
    <property type="entry name" value="P-loop containing nucleoside triphosphate hydrolases"/>
    <property type="match status" value="1"/>
</dbReference>
<evidence type="ECO:0000256" key="6">
    <source>
        <dbReference type="ARBA" id="ARBA00023136"/>
    </source>
</evidence>
<dbReference type="InterPro" id="IPR027417">
    <property type="entry name" value="P-loop_NTPase"/>
</dbReference>
<proteinExistence type="inferred from homology"/>
<dbReference type="InterPro" id="IPR032689">
    <property type="entry name" value="TraG-D_C"/>
</dbReference>
<accession>A0A4Y9F0C0</accession>
<gene>
    <name evidence="9" type="ORF">E4U03_11735</name>
</gene>
<keyword evidence="6 7" id="KW-0472">Membrane</keyword>
<evidence type="ECO:0000256" key="7">
    <source>
        <dbReference type="SAM" id="Phobius"/>
    </source>
</evidence>
<comment type="similarity">
    <text evidence="2">Belongs to the VirD4/TraG family.</text>
</comment>
<comment type="subcellular location">
    <subcellularLocation>
        <location evidence="1">Cell membrane</location>
        <topology evidence="1">Multi-pass membrane protein</topology>
    </subcellularLocation>
</comment>
<evidence type="ECO:0000256" key="3">
    <source>
        <dbReference type="ARBA" id="ARBA00022475"/>
    </source>
</evidence>
<evidence type="ECO:0000256" key="2">
    <source>
        <dbReference type="ARBA" id="ARBA00008806"/>
    </source>
</evidence>
<dbReference type="PANTHER" id="PTHR37937:SF1">
    <property type="entry name" value="CONJUGATIVE TRANSFER: DNA TRANSPORT"/>
    <property type="match status" value="1"/>
</dbReference>
<evidence type="ECO:0000313" key="9">
    <source>
        <dbReference type="EMBL" id="TFU20220.1"/>
    </source>
</evidence>
<dbReference type="InterPro" id="IPR003688">
    <property type="entry name" value="TraG/VirD4"/>
</dbReference>
<evidence type="ECO:0000256" key="5">
    <source>
        <dbReference type="ARBA" id="ARBA00022989"/>
    </source>
</evidence>
<dbReference type="Pfam" id="PF02534">
    <property type="entry name" value="T4SS-DNA_transf"/>
    <property type="match status" value="1"/>
</dbReference>
<dbReference type="EMBL" id="SPQC01000062">
    <property type="protein sequence ID" value="TFU20220.1"/>
    <property type="molecule type" value="Genomic_DNA"/>
</dbReference>
<reference evidence="9 10" key="1">
    <citation type="submission" date="2019-03" db="EMBL/GenBank/DDBJ databases">
        <title>Diversity of the mouse oral microbiome.</title>
        <authorList>
            <person name="Joseph S."/>
            <person name="Aduse-Opoku J."/>
            <person name="Curtis M."/>
            <person name="Wade W."/>
            <person name="Hashim A."/>
        </authorList>
    </citation>
    <scope>NUCLEOTIDE SEQUENCE [LARGE SCALE GENOMIC DNA]</scope>
    <source>
        <strain evidence="10">irhom_31</strain>
    </source>
</reference>
<dbReference type="RefSeq" id="WP_135013910.1">
    <property type="nucleotide sequence ID" value="NZ_JADGLK010000062.1"/>
</dbReference>
<dbReference type="OrthoDB" id="226701at2"/>
<dbReference type="CDD" id="cd01127">
    <property type="entry name" value="TrwB_TraG_TraD_VirD4"/>
    <property type="match status" value="1"/>
</dbReference>
<dbReference type="AlphaFoldDB" id="A0A4Y9F0C0"/>
<comment type="caution">
    <text evidence="9">The sequence shown here is derived from an EMBL/GenBank/DDBJ whole genome shotgun (WGS) entry which is preliminary data.</text>
</comment>
<dbReference type="Pfam" id="PF12696">
    <property type="entry name" value="TraG-D_C"/>
    <property type="match status" value="1"/>
</dbReference>
<evidence type="ECO:0000313" key="10">
    <source>
        <dbReference type="Proteomes" id="UP000297951"/>
    </source>
</evidence>
<evidence type="ECO:0000259" key="8">
    <source>
        <dbReference type="Pfam" id="PF12696"/>
    </source>
</evidence>
<feature type="transmembrane region" description="Helical" evidence="7">
    <location>
        <begin position="72"/>
        <end position="95"/>
    </location>
</feature>
<organism evidence="9 10">
    <name type="scientific">Rothia nasimurium</name>
    <dbReference type="NCBI Taxonomy" id="85336"/>
    <lineage>
        <taxon>Bacteria</taxon>
        <taxon>Bacillati</taxon>
        <taxon>Actinomycetota</taxon>
        <taxon>Actinomycetes</taxon>
        <taxon>Micrococcales</taxon>
        <taxon>Micrococcaceae</taxon>
        <taxon>Rothia</taxon>
    </lineage>
</organism>